<name>A0A0E9X453_ANGAN</name>
<reference evidence="1" key="1">
    <citation type="submission" date="2014-11" db="EMBL/GenBank/DDBJ databases">
        <authorList>
            <person name="Amaro Gonzalez C."/>
        </authorList>
    </citation>
    <scope>NUCLEOTIDE SEQUENCE</scope>
</reference>
<reference evidence="1" key="2">
    <citation type="journal article" date="2015" name="Fish Shellfish Immunol.">
        <title>Early steps in the European eel (Anguilla anguilla)-Vibrio vulnificus interaction in the gills: Role of the RtxA13 toxin.</title>
        <authorList>
            <person name="Callol A."/>
            <person name="Pajuelo D."/>
            <person name="Ebbesson L."/>
            <person name="Teles M."/>
            <person name="MacKenzie S."/>
            <person name="Amaro C."/>
        </authorList>
    </citation>
    <scope>NUCLEOTIDE SEQUENCE</scope>
</reference>
<sequence>MSVAIPGQCFYWHNFNFTTGTAANWLHWLQKTKKKTAASPSGVVHRVVDSSRMRILPHEQRFDSRHDTFSDVVLYLLPPLSE</sequence>
<protein>
    <submittedName>
        <fullName evidence="1">Uncharacterized protein</fullName>
    </submittedName>
</protein>
<dbReference type="AlphaFoldDB" id="A0A0E9X453"/>
<dbReference type="EMBL" id="GBXM01011902">
    <property type="protein sequence ID" value="JAH96675.1"/>
    <property type="molecule type" value="Transcribed_RNA"/>
</dbReference>
<evidence type="ECO:0000313" key="1">
    <source>
        <dbReference type="EMBL" id="JAH96675.1"/>
    </source>
</evidence>
<organism evidence="1">
    <name type="scientific">Anguilla anguilla</name>
    <name type="common">European freshwater eel</name>
    <name type="synonym">Muraena anguilla</name>
    <dbReference type="NCBI Taxonomy" id="7936"/>
    <lineage>
        <taxon>Eukaryota</taxon>
        <taxon>Metazoa</taxon>
        <taxon>Chordata</taxon>
        <taxon>Craniata</taxon>
        <taxon>Vertebrata</taxon>
        <taxon>Euteleostomi</taxon>
        <taxon>Actinopterygii</taxon>
        <taxon>Neopterygii</taxon>
        <taxon>Teleostei</taxon>
        <taxon>Anguilliformes</taxon>
        <taxon>Anguillidae</taxon>
        <taxon>Anguilla</taxon>
    </lineage>
</organism>
<accession>A0A0E9X453</accession>
<proteinExistence type="predicted"/>